<comment type="caution">
    <text evidence="2">The sequence shown here is derived from an EMBL/GenBank/DDBJ whole genome shotgun (WGS) entry which is preliminary data.</text>
</comment>
<keyword evidence="1" id="KW-1133">Transmembrane helix</keyword>
<proteinExistence type="predicted"/>
<reference evidence="2 3" key="1">
    <citation type="submission" date="2017-01" db="EMBL/GenBank/DDBJ databases">
        <title>Novel large sulfur bacteria in the metagenomes of groundwater-fed chemosynthetic microbial mats in the Lake Huron basin.</title>
        <authorList>
            <person name="Sharrar A.M."/>
            <person name="Flood B.E."/>
            <person name="Bailey J.V."/>
            <person name="Jones D.S."/>
            <person name="Biddanda B."/>
            <person name="Ruberg S.A."/>
            <person name="Marcus D.N."/>
            <person name="Dick G.J."/>
        </authorList>
    </citation>
    <scope>NUCLEOTIDE SEQUENCE [LARGE SCALE GENOMIC DNA]</scope>
    <source>
        <strain evidence="2">A8</strain>
    </source>
</reference>
<feature type="transmembrane region" description="Helical" evidence="1">
    <location>
        <begin position="99"/>
        <end position="117"/>
    </location>
</feature>
<organism evidence="2 3">
    <name type="scientific">Thiothrix lacustris</name>
    <dbReference type="NCBI Taxonomy" id="525917"/>
    <lineage>
        <taxon>Bacteria</taxon>
        <taxon>Pseudomonadati</taxon>
        <taxon>Pseudomonadota</taxon>
        <taxon>Gammaproteobacteria</taxon>
        <taxon>Thiotrichales</taxon>
        <taxon>Thiotrichaceae</taxon>
        <taxon>Thiothrix</taxon>
    </lineage>
</organism>
<dbReference type="EMBL" id="MTEJ01000141">
    <property type="protein sequence ID" value="OQX09488.1"/>
    <property type="molecule type" value="Genomic_DNA"/>
</dbReference>
<keyword evidence="1" id="KW-0472">Membrane</keyword>
<evidence type="ECO:0000313" key="2">
    <source>
        <dbReference type="EMBL" id="OQX09488.1"/>
    </source>
</evidence>
<evidence type="ECO:0000256" key="1">
    <source>
        <dbReference type="SAM" id="Phobius"/>
    </source>
</evidence>
<dbReference type="AlphaFoldDB" id="A0A1Y1QN06"/>
<dbReference type="Proteomes" id="UP000192491">
    <property type="component" value="Unassembled WGS sequence"/>
</dbReference>
<evidence type="ECO:0000313" key="3">
    <source>
        <dbReference type="Proteomes" id="UP000192491"/>
    </source>
</evidence>
<feature type="transmembrane region" description="Helical" evidence="1">
    <location>
        <begin position="47"/>
        <end position="70"/>
    </location>
</feature>
<evidence type="ECO:0008006" key="4">
    <source>
        <dbReference type="Google" id="ProtNLM"/>
    </source>
</evidence>
<accession>A0A1Y1QN06</accession>
<dbReference type="PROSITE" id="PS51257">
    <property type="entry name" value="PROKAR_LIPOPROTEIN"/>
    <property type="match status" value="1"/>
</dbReference>
<protein>
    <recommendedName>
        <fullName evidence="4">Amino acid permease</fullName>
    </recommendedName>
</protein>
<sequence>MEKTTQMDAIASLKDWSKWLIGLNTTLGGGCLTILQTGNVQGLTRVFLIAAIITFLLSVVCSILLGRVLAALTEHLPTERSIYYFSDGFGISVKHLARAQLLTFLLAGVFMAIWLALKIG</sequence>
<gene>
    <name evidence="2" type="ORF">BWK73_22710</name>
</gene>
<name>A0A1Y1QN06_9GAMM</name>
<keyword evidence="1" id="KW-0812">Transmembrane</keyword>